<keyword evidence="3" id="KW-1185">Reference proteome</keyword>
<feature type="non-terminal residue" evidence="2">
    <location>
        <position position="52"/>
    </location>
</feature>
<evidence type="ECO:0000256" key="1">
    <source>
        <dbReference type="SAM" id="MobiDB-lite"/>
    </source>
</evidence>
<sequence length="52" mass="5598">MDGSETGWGRPAEPAPRWRALLDRARFGGRGGEQATTDRSGEETFLPPDAPA</sequence>
<evidence type="ECO:0000313" key="3">
    <source>
        <dbReference type="Proteomes" id="UP000248627"/>
    </source>
</evidence>
<dbReference type="Proteomes" id="UP000248627">
    <property type="component" value="Unassembled WGS sequence"/>
</dbReference>
<name>A0A2W2CIM4_9ACTN</name>
<accession>A0A2W2CIM4</accession>
<dbReference type="AlphaFoldDB" id="A0A2W2CIM4"/>
<gene>
    <name evidence="2" type="ORF">C1I93_21330</name>
</gene>
<organism evidence="2 3">
    <name type="scientific">Micromonospora endophytica</name>
    <dbReference type="NCBI Taxonomy" id="515350"/>
    <lineage>
        <taxon>Bacteria</taxon>
        <taxon>Bacillati</taxon>
        <taxon>Actinomycetota</taxon>
        <taxon>Actinomycetes</taxon>
        <taxon>Micromonosporales</taxon>
        <taxon>Micromonosporaceae</taxon>
        <taxon>Micromonospora</taxon>
    </lineage>
</organism>
<protein>
    <submittedName>
        <fullName evidence="2">ATPase</fullName>
    </submittedName>
</protein>
<evidence type="ECO:0000313" key="2">
    <source>
        <dbReference type="EMBL" id="PZF91568.1"/>
    </source>
</evidence>
<comment type="caution">
    <text evidence="2">The sequence shown here is derived from an EMBL/GenBank/DDBJ whole genome shotgun (WGS) entry which is preliminary data.</text>
</comment>
<feature type="region of interest" description="Disordered" evidence="1">
    <location>
        <begin position="24"/>
        <end position="52"/>
    </location>
</feature>
<proteinExistence type="predicted"/>
<reference evidence="2 3" key="1">
    <citation type="submission" date="2018-01" db="EMBL/GenBank/DDBJ databases">
        <title>Draft genome sequence of Jishengella endophytica.</title>
        <authorList>
            <person name="Sahin N."/>
            <person name="Ay H."/>
            <person name="Saygin H."/>
        </authorList>
    </citation>
    <scope>NUCLEOTIDE SEQUENCE [LARGE SCALE GENOMIC DNA]</scope>
    <source>
        <strain evidence="2 3">DSM 45430</strain>
    </source>
</reference>
<dbReference type="EMBL" id="POTX01000168">
    <property type="protein sequence ID" value="PZF91568.1"/>
    <property type="molecule type" value="Genomic_DNA"/>
</dbReference>